<dbReference type="RefSeq" id="WP_180142921.1">
    <property type="nucleotide sequence ID" value="NZ_CAADHO010000006.1"/>
</dbReference>
<dbReference type="Gene3D" id="3.40.50.720">
    <property type="entry name" value="NAD(P)-binding Rossmann-like Domain"/>
    <property type="match status" value="1"/>
</dbReference>
<comment type="catalytic activity">
    <reaction evidence="4 7">
        <text>L-proline + NADP(+) = (S)-1-pyrroline-5-carboxylate + NADPH + 2 H(+)</text>
        <dbReference type="Rhea" id="RHEA:14109"/>
        <dbReference type="ChEBI" id="CHEBI:15378"/>
        <dbReference type="ChEBI" id="CHEBI:17388"/>
        <dbReference type="ChEBI" id="CHEBI:57783"/>
        <dbReference type="ChEBI" id="CHEBI:58349"/>
        <dbReference type="ChEBI" id="CHEBI:60039"/>
        <dbReference type="EC" id="1.5.1.2"/>
    </reaction>
</comment>
<dbReference type="Gene3D" id="1.10.3730.10">
    <property type="entry name" value="ProC C-terminal domain-like"/>
    <property type="match status" value="1"/>
</dbReference>
<evidence type="ECO:0000313" key="10">
    <source>
        <dbReference type="EMBL" id="VFQ45877.1"/>
    </source>
</evidence>
<comment type="similarity">
    <text evidence="1 4 7">Belongs to the pyrroline-5-carboxylate reductase family.</text>
</comment>
<organism evidence="10 11">
    <name type="scientific">Desulfoluna butyratoxydans</name>
    <dbReference type="NCBI Taxonomy" id="231438"/>
    <lineage>
        <taxon>Bacteria</taxon>
        <taxon>Pseudomonadati</taxon>
        <taxon>Thermodesulfobacteriota</taxon>
        <taxon>Desulfobacteria</taxon>
        <taxon>Desulfobacterales</taxon>
        <taxon>Desulfolunaceae</taxon>
        <taxon>Desulfoluna</taxon>
    </lineage>
</organism>
<sequence>MSTSDSRIGFIGAGNMAEAMAGALISSGNVQSRQLTLCDLRQDRLTYLETQYNVHTSTSAADTFAQATTVVLAVKPQGMASLLKELQDKGLTRVSERKQIITIAAGLPLSFYEETLYDCLPDAFAALLPIMRVMPNTPSLVLAGMSGLCGNRHASAEDMDLAEEVLSAMGDVLRVSEDQMDGVTAVSGSGPAYFFYVVEAMINTAREMGFEGEAAKRLALGTINGAAKLLLASDDEPEDLRRKVTSPGGTTEAAINEMKARGVAEGIREGMLAAARRSRELKEEIG</sequence>
<dbReference type="NCBIfam" id="TIGR00112">
    <property type="entry name" value="proC"/>
    <property type="match status" value="1"/>
</dbReference>
<dbReference type="FunFam" id="1.10.3730.10:FF:000001">
    <property type="entry name" value="Pyrroline-5-carboxylate reductase"/>
    <property type="match status" value="1"/>
</dbReference>
<keyword evidence="4 7" id="KW-0028">Amino-acid biosynthesis</keyword>
<dbReference type="GO" id="GO:0055129">
    <property type="term" value="P:L-proline biosynthetic process"/>
    <property type="evidence" value="ECO:0007669"/>
    <property type="project" value="UniProtKB-UniRule"/>
</dbReference>
<evidence type="ECO:0000256" key="4">
    <source>
        <dbReference type="HAMAP-Rule" id="MF_01925"/>
    </source>
</evidence>
<dbReference type="InterPro" id="IPR028939">
    <property type="entry name" value="P5C_Rdtase_cat_N"/>
</dbReference>
<comment type="function">
    <text evidence="4">Catalyzes the reduction of 1-pyrroline-5-carboxylate (PCA) to L-proline.</text>
</comment>
<evidence type="ECO:0000256" key="2">
    <source>
        <dbReference type="ARBA" id="ARBA00022857"/>
    </source>
</evidence>
<dbReference type="InterPro" id="IPR036291">
    <property type="entry name" value="NAD(P)-bd_dom_sf"/>
</dbReference>
<dbReference type="SUPFAM" id="SSF48179">
    <property type="entry name" value="6-phosphogluconate dehydrogenase C-terminal domain-like"/>
    <property type="match status" value="1"/>
</dbReference>
<evidence type="ECO:0000259" key="8">
    <source>
        <dbReference type="Pfam" id="PF03807"/>
    </source>
</evidence>
<protein>
    <recommendedName>
        <fullName evidence="4 5">Pyrroline-5-carboxylate reductase</fullName>
        <shortName evidence="4">P5C reductase</shortName>
        <shortName evidence="4">P5CR</shortName>
        <ecNumber evidence="4 5">1.5.1.2</ecNumber>
    </recommendedName>
    <alternativeName>
        <fullName evidence="4">PCA reductase</fullName>
    </alternativeName>
</protein>
<comment type="pathway">
    <text evidence="4 7">Amino-acid biosynthesis; L-proline biosynthesis; L-proline from L-glutamate 5-semialdehyde: step 1/1.</text>
</comment>
<feature type="domain" description="Pyrroline-5-carboxylate reductase dimerisation" evidence="9">
    <location>
        <begin position="177"/>
        <end position="281"/>
    </location>
</feature>
<accession>A0A4U8YQZ8</accession>
<name>A0A4U8YQZ8_9BACT</name>
<dbReference type="GO" id="GO:0004735">
    <property type="term" value="F:pyrroline-5-carboxylate reductase activity"/>
    <property type="evidence" value="ECO:0007669"/>
    <property type="project" value="UniProtKB-UniRule"/>
</dbReference>
<dbReference type="HAMAP" id="MF_01925">
    <property type="entry name" value="P5C_reductase"/>
    <property type="match status" value="1"/>
</dbReference>
<dbReference type="InterPro" id="IPR053790">
    <property type="entry name" value="P5CR-like_CS"/>
</dbReference>
<evidence type="ECO:0000259" key="9">
    <source>
        <dbReference type="Pfam" id="PF14748"/>
    </source>
</evidence>
<feature type="binding site" evidence="6">
    <location>
        <begin position="73"/>
        <end position="76"/>
    </location>
    <ligand>
        <name>NADP(+)</name>
        <dbReference type="ChEBI" id="CHEBI:58349"/>
    </ligand>
</feature>
<dbReference type="Pfam" id="PF03807">
    <property type="entry name" value="F420_oxidored"/>
    <property type="match status" value="1"/>
</dbReference>
<dbReference type="Proteomes" id="UP000507962">
    <property type="component" value="Unassembled WGS sequence"/>
</dbReference>
<evidence type="ECO:0000256" key="3">
    <source>
        <dbReference type="ARBA" id="ARBA00023002"/>
    </source>
</evidence>
<dbReference type="SUPFAM" id="SSF51735">
    <property type="entry name" value="NAD(P)-binding Rossmann-fold domains"/>
    <property type="match status" value="1"/>
</dbReference>
<keyword evidence="3 4" id="KW-0560">Oxidoreductase</keyword>
<dbReference type="InterPro" id="IPR008927">
    <property type="entry name" value="6-PGluconate_DH-like_C_sf"/>
</dbReference>
<dbReference type="GO" id="GO:0005737">
    <property type="term" value="C:cytoplasm"/>
    <property type="evidence" value="ECO:0007669"/>
    <property type="project" value="UniProtKB-SubCell"/>
</dbReference>
<evidence type="ECO:0000256" key="7">
    <source>
        <dbReference type="RuleBase" id="RU003903"/>
    </source>
</evidence>
<dbReference type="UniPathway" id="UPA00098">
    <property type="reaction ID" value="UER00361"/>
</dbReference>
<feature type="domain" description="Pyrroline-5-carboxylate reductase catalytic N-terminal" evidence="8">
    <location>
        <begin position="7"/>
        <end position="105"/>
    </location>
</feature>
<dbReference type="EMBL" id="CAADHO010000006">
    <property type="protein sequence ID" value="VFQ45877.1"/>
    <property type="molecule type" value="Genomic_DNA"/>
</dbReference>
<gene>
    <name evidence="4" type="primary">proC</name>
    <name evidence="10" type="ORF">MSL71_35400</name>
</gene>
<dbReference type="AlphaFoldDB" id="A0A4U8YQZ8"/>
<dbReference type="PANTHER" id="PTHR11645">
    <property type="entry name" value="PYRROLINE-5-CARBOXYLATE REDUCTASE"/>
    <property type="match status" value="1"/>
</dbReference>
<evidence type="ECO:0000256" key="6">
    <source>
        <dbReference type="PIRSR" id="PIRSR000193-1"/>
    </source>
</evidence>
<dbReference type="InterPro" id="IPR029036">
    <property type="entry name" value="P5CR_dimer"/>
</dbReference>
<evidence type="ECO:0000256" key="5">
    <source>
        <dbReference type="NCBIfam" id="TIGR00112"/>
    </source>
</evidence>
<reference evidence="10 11" key="1">
    <citation type="submission" date="2019-03" db="EMBL/GenBank/DDBJ databases">
        <authorList>
            <person name="Nijsse B."/>
        </authorList>
    </citation>
    <scope>NUCLEOTIDE SEQUENCE [LARGE SCALE GENOMIC DNA]</scope>
    <source>
        <strain evidence="10">Desulfoluna butyratoxydans MSL71</strain>
    </source>
</reference>
<dbReference type="EC" id="1.5.1.2" evidence="4 5"/>
<comment type="subcellular location">
    <subcellularLocation>
        <location evidence="4">Cytoplasm</location>
    </subcellularLocation>
</comment>
<comment type="catalytic activity">
    <reaction evidence="4">
        <text>L-proline + NAD(+) = (S)-1-pyrroline-5-carboxylate + NADH + 2 H(+)</text>
        <dbReference type="Rhea" id="RHEA:14105"/>
        <dbReference type="ChEBI" id="CHEBI:15378"/>
        <dbReference type="ChEBI" id="CHEBI:17388"/>
        <dbReference type="ChEBI" id="CHEBI:57540"/>
        <dbReference type="ChEBI" id="CHEBI:57945"/>
        <dbReference type="ChEBI" id="CHEBI:60039"/>
        <dbReference type="EC" id="1.5.1.2"/>
    </reaction>
</comment>
<keyword evidence="4" id="KW-0963">Cytoplasm</keyword>
<dbReference type="PIRSF" id="PIRSF000193">
    <property type="entry name" value="Pyrrol-5-carb_rd"/>
    <property type="match status" value="1"/>
</dbReference>
<dbReference type="PANTHER" id="PTHR11645:SF0">
    <property type="entry name" value="PYRROLINE-5-CARBOXYLATE REDUCTASE 3"/>
    <property type="match status" value="1"/>
</dbReference>
<dbReference type="InterPro" id="IPR000304">
    <property type="entry name" value="Pyrroline-COOH_reductase"/>
</dbReference>
<dbReference type="Pfam" id="PF14748">
    <property type="entry name" value="P5CR_dimer"/>
    <property type="match status" value="1"/>
</dbReference>
<evidence type="ECO:0000313" key="11">
    <source>
        <dbReference type="Proteomes" id="UP000507962"/>
    </source>
</evidence>
<keyword evidence="11" id="KW-1185">Reference proteome</keyword>
<proteinExistence type="inferred from homology"/>
<keyword evidence="2 4" id="KW-0521">NADP</keyword>
<dbReference type="PROSITE" id="PS00521">
    <property type="entry name" value="P5CR"/>
    <property type="match status" value="1"/>
</dbReference>
<feature type="binding site" evidence="6">
    <location>
        <begin position="11"/>
        <end position="16"/>
    </location>
    <ligand>
        <name>NADP(+)</name>
        <dbReference type="ChEBI" id="CHEBI:58349"/>
    </ligand>
</feature>
<evidence type="ECO:0000256" key="1">
    <source>
        <dbReference type="ARBA" id="ARBA00005525"/>
    </source>
</evidence>
<keyword evidence="4 7" id="KW-0641">Proline biosynthesis</keyword>